<name>A0A8T0VAQ7_PANVG</name>
<evidence type="ECO:0000313" key="3">
    <source>
        <dbReference type="Proteomes" id="UP000823388"/>
    </source>
</evidence>
<dbReference type="AlphaFoldDB" id="A0A8T0VAQ7"/>
<evidence type="ECO:0000256" key="1">
    <source>
        <dbReference type="SAM" id="MobiDB-lite"/>
    </source>
</evidence>
<dbReference type="EMBL" id="CM029040">
    <property type="protein sequence ID" value="KAG2633831.1"/>
    <property type="molecule type" value="Genomic_DNA"/>
</dbReference>
<comment type="caution">
    <text evidence="2">The sequence shown here is derived from an EMBL/GenBank/DDBJ whole genome shotgun (WGS) entry which is preliminary data.</text>
</comment>
<sequence>MAAAARATRGHGWSGHASRRRAAVLLGALPACASTPAPGYSPPLPRPRHGAAVAAVSGTAADGLPFFAPSRWPAARAPLLPPSLRSRRSWRATAGSHGGCGPCFLCRRPELGVHAEGQGAVPGPPPLPIAASRTGRARPAAEDAAWPAAEDAARDGAGAGMRRRVRPVAKDAARVVARLTAAAAGARRRARRVRRLARRRPRRRGSTGLRRARRALRRHRGSDGFKVED</sequence>
<gene>
    <name evidence="2" type="ORF">PVAP13_2NG233503</name>
</gene>
<accession>A0A8T0VAQ7</accession>
<reference evidence="2" key="1">
    <citation type="submission" date="2020-05" db="EMBL/GenBank/DDBJ databases">
        <title>WGS assembly of Panicum virgatum.</title>
        <authorList>
            <person name="Lovell J.T."/>
            <person name="Jenkins J."/>
            <person name="Shu S."/>
            <person name="Juenger T.E."/>
            <person name="Schmutz J."/>
        </authorList>
    </citation>
    <scope>NUCLEOTIDE SEQUENCE</scope>
    <source>
        <strain evidence="2">AP13</strain>
    </source>
</reference>
<feature type="compositionally biased region" description="Basic residues" evidence="1">
    <location>
        <begin position="186"/>
        <end position="220"/>
    </location>
</feature>
<evidence type="ECO:0000313" key="2">
    <source>
        <dbReference type="EMBL" id="KAG2633831.1"/>
    </source>
</evidence>
<keyword evidence="3" id="KW-1185">Reference proteome</keyword>
<dbReference type="Proteomes" id="UP000823388">
    <property type="component" value="Chromosome 2N"/>
</dbReference>
<protein>
    <submittedName>
        <fullName evidence="2">Uncharacterized protein</fullName>
    </submittedName>
</protein>
<organism evidence="2 3">
    <name type="scientific">Panicum virgatum</name>
    <name type="common">Blackwell switchgrass</name>
    <dbReference type="NCBI Taxonomy" id="38727"/>
    <lineage>
        <taxon>Eukaryota</taxon>
        <taxon>Viridiplantae</taxon>
        <taxon>Streptophyta</taxon>
        <taxon>Embryophyta</taxon>
        <taxon>Tracheophyta</taxon>
        <taxon>Spermatophyta</taxon>
        <taxon>Magnoliopsida</taxon>
        <taxon>Liliopsida</taxon>
        <taxon>Poales</taxon>
        <taxon>Poaceae</taxon>
        <taxon>PACMAD clade</taxon>
        <taxon>Panicoideae</taxon>
        <taxon>Panicodae</taxon>
        <taxon>Paniceae</taxon>
        <taxon>Panicinae</taxon>
        <taxon>Panicum</taxon>
        <taxon>Panicum sect. Hiantes</taxon>
    </lineage>
</organism>
<feature type="region of interest" description="Disordered" evidence="1">
    <location>
        <begin position="136"/>
        <end position="158"/>
    </location>
</feature>
<feature type="region of interest" description="Disordered" evidence="1">
    <location>
        <begin position="186"/>
        <end position="229"/>
    </location>
</feature>
<proteinExistence type="predicted"/>